<sequence length="160" mass="18184">MLTIKRYPGATKFTVYTSKCHGTQMFAICFISFGIGVTAMAFETSPRLIVFLAQLIFILSMYEIISGVNHESFLVVKGLGIQTNCHSIVPWKSSSKLIPLSSIREIFINEGFRRYGVVYYMGIIVEHEPMIHVVFPTLLPRKNVLIKVYTEVRKTLDESI</sequence>
<dbReference type="GO" id="GO:0006506">
    <property type="term" value="P:GPI anchor biosynthetic process"/>
    <property type="evidence" value="ECO:0007669"/>
    <property type="project" value="UniProtKB-UniPathway"/>
</dbReference>
<dbReference type="eggNOG" id="KOG4551">
    <property type="taxonomic scope" value="Eukaryota"/>
</dbReference>
<evidence type="ECO:0000313" key="5">
    <source>
        <dbReference type="EMBL" id="EEB07702.1"/>
    </source>
</evidence>
<dbReference type="GO" id="GO:0000506">
    <property type="term" value="C:glycosylphosphatidylinositol-N-acetylglucosaminyltransferase (GPI-GnT) complex"/>
    <property type="evidence" value="ECO:0007669"/>
    <property type="project" value="InterPro"/>
</dbReference>
<dbReference type="OrthoDB" id="6256716at2759"/>
<feature type="transmembrane region" description="Helical" evidence="3">
    <location>
        <begin position="21"/>
        <end position="42"/>
    </location>
</feature>
<dbReference type="EMBL" id="KE651166">
    <property type="protein sequence ID" value="EEB07702.1"/>
    <property type="molecule type" value="Genomic_DNA"/>
</dbReference>
<feature type="transmembrane region" description="Helical" evidence="3">
    <location>
        <begin position="48"/>
        <end position="65"/>
    </location>
</feature>
<keyword evidence="3" id="KW-0472">Membrane</keyword>
<evidence type="ECO:0000256" key="1">
    <source>
        <dbReference type="ARBA" id="ARBA00004687"/>
    </source>
</evidence>
<gene>
    <name evidence="6" type="primary">gpi15</name>
    <name evidence="5" type="ORF">SJAG_02804</name>
</gene>
<organism evidence="5 7">
    <name type="scientific">Schizosaccharomyces japonicus (strain yFS275 / FY16936)</name>
    <name type="common">Fission yeast</name>
    <dbReference type="NCBI Taxonomy" id="402676"/>
    <lineage>
        <taxon>Eukaryota</taxon>
        <taxon>Fungi</taxon>
        <taxon>Dikarya</taxon>
        <taxon>Ascomycota</taxon>
        <taxon>Taphrinomycotina</taxon>
        <taxon>Schizosaccharomycetes</taxon>
        <taxon>Schizosaccharomycetales</taxon>
        <taxon>Schizosaccharomycetaceae</taxon>
        <taxon>Schizosaccharomyces</taxon>
    </lineage>
</organism>
<dbReference type="VEuPathDB" id="FungiDB:SJAG_02804"/>
<evidence type="ECO:0000313" key="6">
    <source>
        <dbReference type="JaponicusDB" id="SJAG_02804"/>
    </source>
</evidence>
<protein>
    <submittedName>
        <fullName evidence="5">Pig-H</fullName>
    </submittedName>
</protein>
<feature type="domain" description="Phosphatidylinositol N-acetylglucosaminyltransferase subunit H conserved" evidence="4">
    <location>
        <begin position="72"/>
        <end position="136"/>
    </location>
</feature>
<dbReference type="JaponicusDB" id="SJAG_02804">
    <property type="gene designation" value="gpi15"/>
</dbReference>
<keyword evidence="3" id="KW-0812">Transmembrane</keyword>
<dbReference type="AlphaFoldDB" id="B6K181"/>
<dbReference type="UniPathway" id="UPA00196"/>
<dbReference type="Proteomes" id="UP000001744">
    <property type="component" value="Unassembled WGS sequence"/>
</dbReference>
<evidence type="ECO:0000313" key="7">
    <source>
        <dbReference type="Proteomes" id="UP000001744"/>
    </source>
</evidence>
<comment type="pathway">
    <text evidence="1">Glycolipid biosynthesis; glycosylphosphatidylinositol-anchor biosynthesis.</text>
</comment>
<dbReference type="STRING" id="402676.B6K181"/>
<evidence type="ECO:0000256" key="3">
    <source>
        <dbReference type="SAM" id="Phobius"/>
    </source>
</evidence>
<dbReference type="OMA" id="NCHSIVP"/>
<name>B6K181_SCHJY</name>
<dbReference type="InterPro" id="IPR019328">
    <property type="entry name" value="PIGH-H_dom"/>
</dbReference>
<comment type="similarity">
    <text evidence="2">Belongs to the PIGH family.</text>
</comment>
<evidence type="ECO:0000256" key="2">
    <source>
        <dbReference type="ARBA" id="ARBA00009610"/>
    </source>
</evidence>
<dbReference type="PANTHER" id="PTHR15231:SF1">
    <property type="entry name" value="PHOSPHATIDYLINOSITOL N-ACETYLGLUCOSAMINYLTRANSFERASE SUBUNIT H"/>
    <property type="match status" value="1"/>
</dbReference>
<keyword evidence="3" id="KW-1133">Transmembrane helix</keyword>
<dbReference type="HOGENOM" id="CLU_1653146_0_0_1"/>
<reference evidence="5 7" key="1">
    <citation type="journal article" date="2011" name="Science">
        <title>Comparative functional genomics of the fission yeasts.</title>
        <authorList>
            <person name="Rhind N."/>
            <person name="Chen Z."/>
            <person name="Yassour M."/>
            <person name="Thompson D.A."/>
            <person name="Haas B.J."/>
            <person name="Habib N."/>
            <person name="Wapinski I."/>
            <person name="Roy S."/>
            <person name="Lin M.F."/>
            <person name="Heiman D.I."/>
            <person name="Young S.K."/>
            <person name="Furuya K."/>
            <person name="Guo Y."/>
            <person name="Pidoux A."/>
            <person name="Chen H.M."/>
            <person name="Robbertse B."/>
            <person name="Goldberg J.M."/>
            <person name="Aoki K."/>
            <person name="Bayne E.H."/>
            <person name="Berlin A.M."/>
            <person name="Desjardins C.A."/>
            <person name="Dobbs E."/>
            <person name="Dukaj L."/>
            <person name="Fan L."/>
            <person name="FitzGerald M.G."/>
            <person name="French C."/>
            <person name="Gujja S."/>
            <person name="Hansen K."/>
            <person name="Keifenheim D."/>
            <person name="Levin J.Z."/>
            <person name="Mosher R.A."/>
            <person name="Mueller C.A."/>
            <person name="Pfiffner J."/>
            <person name="Priest M."/>
            <person name="Russ C."/>
            <person name="Smialowska A."/>
            <person name="Swoboda P."/>
            <person name="Sykes S.M."/>
            <person name="Vaughn M."/>
            <person name="Vengrova S."/>
            <person name="Yoder R."/>
            <person name="Zeng Q."/>
            <person name="Allshire R."/>
            <person name="Baulcombe D."/>
            <person name="Birren B.W."/>
            <person name="Brown W."/>
            <person name="Ekwall K."/>
            <person name="Kellis M."/>
            <person name="Leatherwood J."/>
            <person name="Levin H."/>
            <person name="Margalit H."/>
            <person name="Martienssen R."/>
            <person name="Nieduszynski C.A."/>
            <person name="Spatafora J.W."/>
            <person name="Friedman N."/>
            <person name="Dalgaard J.Z."/>
            <person name="Baumann P."/>
            <person name="Niki H."/>
            <person name="Regev A."/>
            <person name="Nusbaum C."/>
        </authorList>
    </citation>
    <scope>NUCLEOTIDE SEQUENCE [LARGE SCALE GENOMIC DNA]</scope>
    <source>
        <strain evidence="7">yFS275 / FY16936</strain>
    </source>
</reference>
<accession>B6K181</accession>
<dbReference type="InterPro" id="IPR044215">
    <property type="entry name" value="PIG-H"/>
</dbReference>
<dbReference type="PANTHER" id="PTHR15231">
    <property type="entry name" value="PHOSPHATIDYLINOSITOL N-ACETYLGLUCOSAMINYLTRANSFERASE SUBUNIT H"/>
    <property type="match status" value="1"/>
</dbReference>
<proteinExistence type="inferred from homology"/>
<keyword evidence="7" id="KW-1185">Reference proteome</keyword>
<dbReference type="GeneID" id="7049466"/>
<evidence type="ECO:0000259" key="4">
    <source>
        <dbReference type="Pfam" id="PF10181"/>
    </source>
</evidence>
<dbReference type="RefSeq" id="XP_002173995.1">
    <property type="nucleotide sequence ID" value="XM_002173959.2"/>
</dbReference>
<dbReference type="Pfam" id="PF10181">
    <property type="entry name" value="PIG-H"/>
    <property type="match status" value="1"/>
</dbReference>